<protein>
    <submittedName>
        <fullName evidence="3">Unannotated protein</fullName>
    </submittedName>
</protein>
<name>A0A6J6Y2I4_9ZZZZ</name>
<sequence length="258" mass="26720">MGRLDNKVALITGAGNGMGRAAAILFASEGAKVVAADWDHASAKETVSAIESAGGTGLAVKVDVSNAAQVEAMISATDEEFGALHVMYNNAGIFPSDDGGPTDTPEPTWDRVMEVNLKGVWLGCKYGIPLMLRSGGGSIVNVASFVALMGAATSQIAYTASKGGVLSMTREIAVEYARQGIRANSLCPGPIDTPLLAELLSDPERKARRMVHVPMGRLGLAEELAKAALFLACDDSSFMTGSQLVVDGGITAAYVTPE</sequence>
<dbReference type="CDD" id="cd05233">
    <property type="entry name" value="SDR_c"/>
    <property type="match status" value="1"/>
</dbReference>
<organism evidence="3">
    <name type="scientific">freshwater metagenome</name>
    <dbReference type="NCBI Taxonomy" id="449393"/>
    <lineage>
        <taxon>unclassified sequences</taxon>
        <taxon>metagenomes</taxon>
        <taxon>ecological metagenomes</taxon>
    </lineage>
</organism>
<comment type="similarity">
    <text evidence="1">Belongs to the short-chain dehydrogenases/reductases (SDR) family.</text>
</comment>
<keyword evidence="2" id="KW-0560">Oxidoreductase</keyword>
<accession>A0A6J6Y2I4</accession>
<dbReference type="FunFam" id="3.40.50.720:FF:000084">
    <property type="entry name" value="Short-chain dehydrogenase reductase"/>
    <property type="match status" value="1"/>
</dbReference>
<dbReference type="GO" id="GO:0016616">
    <property type="term" value="F:oxidoreductase activity, acting on the CH-OH group of donors, NAD or NADP as acceptor"/>
    <property type="evidence" value="ECO:0007669"/>
    <property type="project" value="TreeGrafter"/>
</dbReference>
<gene>
    <name evidence="3" type="ORF">UFOPK2996_01157</name>
</gene>
<dbReference type="Pfam" id="PF13561">
    <property type="entry name" value="adh_short_C2"/>
    <property type="match status" value="1"/>
</dbReference>
<dbReference type="PRINTS" id="PR00081">
    <property type="entry name" value="GDHRDH"/>
</dbReference>
<dbReference type="InterPro" id="IPR002347">
    <property type="entry name" value="SDR_fam"/>
</dbReference>
<evidence type="ECO:0000256" key="1">
    <source>
        <dbReference type="ARBA" id="ARBA00006484"/>
    </source>
</evidence>
<proteinExistence type="inferred from homology"/>
<evidence type="ECO:0000313" key="3">
    <source>
        <dbReference type="EMBL" id="CAB4802635.1"/>
    </source>
</evidence>
<dbReference type="PANTHER" id="PTHR42760:SF115">
    <property type="entry name" value="3-OXOACYL-[ACYL-CARRIER-PROTEIN] REDUCTASE FABG"/>
    <property type="match status" value="1"/>
</dbReference>
<reference evidence="3" key="1">
    <citation type="submission" date="2020-05" db="EMBL/GenBank/DDBJ databases">
        <authorList>
            <person name="Chiriac C."/>
            <person name="Salcher M."/>
            <person name="Ghai R."/>
            <person name="Kavagutti S V."/>
        </authorList>
    </citation>
    <scope>NUCLEOTIDE SEQUENCE</scope>
</reference>
<dbReference type="SUPFAM" id="SSF51735">
    <property type="entry name" value="NAD(P)-binding Rossmann-fold domains"/>
    <property type="match status" value="1"/>
</dbReference>
<evidence type="ECO:0000256" key="2">
    <source>
        <dbReference type="ARBA" id="ARBA00023002"/>
    </source>
</evidence>
<dbReference type="PANTHER" id="PTHR42760">
    <property type="entry name" value="SHORT-CHAIN DEHYDROGENASES/REDUCTASES FAMILY MEMBER"/>
    <property type="match status" value="1"/>
</dbReference>
<dbReference type="PRINTS" id="PR00080">
    <property type="entry name" value="SDRFAMILY"/>
</dbReference>
<dbReference type="EMBL" id="CAFAAH010000169">
    <property type="protein sequence ID" value="CAB4802635.1"/>
    <property type="molecule type" value="Genomic_DNA"/>
</dbReference>
<dbReference type="AlphaFoldDB" id="A0A6J6Y2I4"/>
<dbReference type="NCBIfam" id="NF005559">
    <property type="entry name" value="PRK07231.1"/>
    <property type="match status" value="1"/>
</dbReference>
<dbReference type="Gene3D" id="3.40.50.720">
    <property type="entry name" value="NAD(P)-binding Rossmann-like Domain"/>
    <property type="match status" value="1"/>
</dbReference>
<dbReference type="InterPro" id="IPR036291">
    <property type="entry name" value="NAD(P)-bd_dom_sf"/>
</dbReference>